<evidence type="ECO:0000256" key="3">
    <source>
        <dbReference type="ARBA" id="ARBA00007342"/>
    </source>
</evidence>
<comment type="function">
    <text evidence="12">Involved in 1,2-propanediol (1,2-PD) degradation by catalyzing the conversion of propanoyl-CoA to propanoyl-phosphate.</text>
</comment>
<dbReference type="AlphaFoldDB" id="A0A1G8GL79"/>
<comment type="catalytic activity">
    <reaction evidence="12">
        <text>propanoyl-CoA + phosphate = propanoyl phosphate + CoA</text>
        <dbReference type="Rhea" id="RHEA:28046"/>
        <dbReference type="ChEBI" id="CHEBI:43474"/>
        <dbReference type="ChEBI" id="CHEBI:57287"/>
        <dbReference type="ChEBI" id="CHEBI:57392"/>
        <dbReference type="ChEBI" id="CHEBI:58933"/>
        <dbReference type="EC" id="2.3.1.222"/>
    </reaction>
</comment>
<evidence type="ECO:0000256" key="11">
    <source>
        <dbReference type="ARBA" id="ARBA00024446"/>
    </source>
</evidence>
<dbReference type="GO" id="GO:0051144">
    <property type="term" value="P:1,2-propanediol catabolic process"/>
    <property type="evidence" value="ECO:0007669"/>
    <property type="project" value="UniProtKB-UniPathway"/>
</dbReference>
<name>A0A1G8GL79_9VIBR</name>
<dbReference type="Proteomes" id="UP000198854">
    <property type="component" value="Unassembled WGS sequence"/>
</dbReference>
<organism evidence="13 14">
    <name type="scientific">Vibrio xiamenensis</name>
    <dbReference type="NCBI Taxonomy" id="861298"/>
    <lineage>
        <taxon>Bacteria</taxon>
        <taxon>Pseudomonadati</taxon>
        <taxon>Pseudomonadota</taxon>
        <taxon>Gammaproteobacteria</taxon>
        <taxon>Vibrionales</taxon>
        <taxon>Vibrionaceae</taxon>
        <taxon>Vibrio</taxon>
    </lineage>
</organism>
<keyword evidence="6 12" id="KW-0808">Transferase</keyword>
<dbReference type="PIRSF" id="PIRSF010130">
    <property type="entry name" value="PduL"/>
    <property type="match status" value="1"/>
</dbReference>
<dbReference type="EC" id="2.3.1.222" evidence="4 12"/>
<dbReference type="PANTHER" id="PTHR39453">
    <property type="entry name" value="PHOSPHATE PROPANOYLTRANSFERASE"/>
    <property type="match status" value="1"/>
</dbReference>
<keyword evidence="14" id="KW-1185">Reference proteome</keyword>
<gene>
    <name evidence="13" type="ORF">SAMN04488136_13847</name>
</gene>
<evidence type="ECO:0000256" key="4">
    <source>
        <dbReference type="ARBA" id="ARBA00012206"/>
    </source>
</evidence>
<evidence type="ECO:0000256" key="5">
    <source>
        <dbReference type="ARBA" id="ARBA00020837"/>
    </source>
</evidence>
<accession>A0A1G8GL79</accession>
<evidence type="ECO:0000256" key="6">
    <source>
        <dbReference type="ARBA" id="ARBA00022679"/>
    </source>
</evidence>
<evidence type="ECO:0000313" key="13">
    <source>
        <dbReference type="EMBL" id="SDH95071.1"/>
    </source>
</evidence>
<dbReference type="Pfam" id="PF06130">
    <property type="entry name" value="PTAC"/>
    <property type="match status" value="1"/>
</dbReference>
<comment type="pathway">
    <text evidence="2 12">Polyol metabolism; 1,2-propanediol degradation.</text>
</comment>
<dbReference type="GO" id="GO:0046872">
    <property type="term" value="F:metal ion binding"/>
    <property type="evidence" value="ECO:0007669"/>
    <property type="project" value="UniProtKB-KW"/>
</dbReference>
<dbReference type="STRING" id="861298.SAMN04488136_13847"/>
<dbReference type="GO" id="GO:0016747">
    <property type="term" value="F:acyltransferase activity, transferring groups other than amino-acyl groups"/>
    <property type="evidence" value="ECO:0007669"/>
    <property type="project" value="InterPro"/>
</dbReference>
<keyword evidence="8" id="KW-0862">Zinc</keyword>
<evidence type="ECO:0000256" key="2">
    <source>
        <dbReference type="ARBA" id="ARBA00004836"/>
    </source>
</evidence>
<comment type="subcellular location">
    <subcellularLocation>
        <location evidence="10">Bacterial microcompartment</location>
    </subcellularLocation>
</comment>
<evidence type="ECO:0000256" key="9">
    <source>
        <dbReference type="ARBA" id="ARBA00023315"/>
    </source>
</evidence>
<keyword evidence="11" id="KW-1283">Bacterial microcompartment</keyword>
<dbReference type="InterPro" id="IPR008300">
    <property type="entry name" value="PTAC"/>
</dbReference>
<dbReference type="NCBIfam" id="NF011652">
    <property type="entry name" value="PRK15070.1"/>
    <property type="match status" value="1"/>
</dbReference>
<comment type="similarity">
    <text evidence="3 12">Belongs to the PduL family.</text>
</comment>
<dbReference type="UniPathway" id="UPA00621"/>
<proteinExistence type="inferred from homology"/>
<dbReference type="EMBL" id="FNDD01000038">
    <property type="protein sequence ID" value="SDH95071.1"/>
    <property type="molecule type" value="Genomic_DNA"/>
</dbReference>
<sequence length="218" mass="23783">MNIGQVKQAVNKVISEMRERPIPVGISNHHVHLCEGDYQTLFPNQPISVRKMLKQPGQYAAEQTVTLVGPKGALKKVRILGPLRSQTQVEISQTDARALGISAPLRLSGHLSQTPGLKLVSEHGELELPHGVIVALRHIHMSPLDALIYGVSQGDYIKVAIEGSARRTVFDQVAVRVAPNMALEMHLDTDEANAADLTNPDAYARLLPTGPCRFASKR</sequence>
<evidence type="ECO:0000256" key="8">
    <source>
        <dbReference type="ARBA" id="ARBA00022833"/>
    </source>
</evidence>
<evidence type="ECO:0000256" key="1">
    <source>
        <dbReference type="ARBA" id="ARBA00001947"/>
    </source>
</evidence>
<evidence type="ECO:0000256" key="10">
    <source>
        <dbReference type="ARBA" id="ARBA00024322"/>
    </source>
</evidence>
<comment type="cofactor">
    <cofactor evidence="1">
        <name>Zn(2+)</name>
        <dbReference type="ChEBI" id="CHEBI:29105"/>
    </cofactor>
</comment>
<evidence type="ECO:0000256" key="12">
    <source>
        <dbReference type="PIRNR" id="PIRNR010130"/>
    </source>
</evidence>
<dbReference type="GO" id="GO:0031469">
    <property type="term" value="C:bacterial microcompartment"/>
    <property type="evidence" value="ECO:0007669"/>
    <property type="project" value="UniProtKB-SubCell"/>
</dbReference>
<keyword evidence="9 12" id="KW-0012">Acyltransferase</keyword>
<reference evidence="13 14" key="1">
    <citation type="submission" date="2016-10" db="EMBL/GenBank/DDBJ databases">
        <authorList>
            <person name="de Groot N.N."/>
        </authorList>
    </citation>
    <scope>NUCLEOTIDE SEQUENCE [LARGE SCALE GENOMIC DNA]</scope>
    <source>
        <strain evidence="13 14">CGMCC 1.10228</strain>
    </source>
</reference>
<dbReference type="RefSeq" id="WP_245696777.1">
    <property type="nucleotide sequence ID" value="NZ_FNDD01000038.1"/>
</dbReference>
<evidence type="ECO:0000256" key="7">
    <source>
        <dbReference type="ARBA" id="ARBA00022723"/>
    </source>
</evidence>
<protein>
    <recommendedName>
        <fullName evidence="5 12">Phosphate propanoyltransferase</fullName>
        <ecNumber evidence="4 12">2.3.1.222</ecNumber>
    </recommendedName>
</protein>
<evidence type="ECO:0000313" key="14">
    <source>
        <dbReference type="Proteomes" id="UP000198854"/>
    </source>
</evidence>
<keyword evidence="7" id="KW-0479">Metal-binding</keyword>
<dbReference type="PANTHER" id="PTHR39453:SF1">
    <property type="entry name" value="PHOSPHATE PROPANOYLTRANSFERASE"/>
    <property type="match status" value="1"/>
</dbReference>